<evidence type="ECO:0000256" key="3">
    <source>
        <dbReference type="ARBA" id="ARBA00022801"/>
    </source>
</evidence>
<keyword evidence="3 5" id="KW-0378">Hydrolase</keyword>
<evidence type="ECO:0000313" key="8">
    <source>
        <dbReference type="EMBL" id="CAD6992141.1"/>
    </source>
</evidence>
<feature type="active site" evidence="5">
    <location>
        <position position="39"/>
    </location>
</feature>
<evidence type="ECO:0000256" key="1">
    <source>
        <dbReference type="ARBA" id="ARBA00005614"/>
    </source>
</evidence>
<name>A0A811U0T2_CERCA</name>
<evidence type="ECO:0000259" key="7">
    <source>
        <dbReference type="PROSITE" id="PS51160"/>
    </source>
</evidence>
<dbReference type="PRINTS" id="PR00112">
    <property type="entry name" value="ACYLPHPHTASE"/>
</dbReference>
<dbReference type="PANTHER" id="PTHR10029">
    <property type="entry name" value="ACYLPHOSPHATASE"/>
    <property type="match status" value="1"/>
</dbReference>
<dbReference type="GO" id="GO:0003998">
    <property type="term" value="F:acylphosphatase activity"/>
    <property type="evidence" value="ECO:0007669"/>
    <property type="project" value="UniProtKB-EC"/>
</dbReference>
<evidence type="ECO:0000256" key="6">
    <source>
        <dbReference type="RuleBase" id="RU004168"/>
    </source>
</evidence>
<dbReference type="EMBL" id="CAJHJT010000001">
    <property type="protein sequence ID" value="CAD6992141.1"/>
    <property type="molecule type" value="Genomic_DNA"/>
</dbReference>
<comment type="catalytic activity">
    <reaction evidence="4 5">
        <text>an acyl phosphate + H2O = a carboxylate + phosphate + H(+)</text>
        <dbReference type="Rhea" id="RHEA:14965"/>
        <dbReference type="ChEBI" id="CHEBI:15377"/>
        <dbReference type="ChEBI" id="CHEBI:15378"/>
        <dbReference type="ChEBI" id="CHEBI:29067"/>
        <dbReference type="ChEBI" id="CHEBI:43474"/>
        <dbReference type="ChEBI" id="CHEBI:59918"/>
        <dbReference type="EC" id="3.6.1.7"/>
    </reaction>
</comment>
<dbReference type="Proteomes" id="UP000606786">
    <property type="component" value="Unassembled WGS sequence"/>
</dbReference>
<proteinExistence type="inferred from homology"/>
<feature type="domain" description="Acylphosphatase-like" evidence="7">
    <location>
        <begin position="6"/>
        <end position="96"/>
    </location>
</feature>
<feature type="active site" evidence="5">
    <location>
        <position position="21"/>
    </location>
</feature>
<dbReference type="FunFam" id="3.30.70.100:FF:000011">
    <property type="entry name" value="Acylphosphatase"/>
    <property type="match status" value="1"/>
</dbReference>
<gene>
    <name evidence="8" type="ORF">CCAP1982_LOCUS1020</name>
</gene>
<dbReference type="PANTHER" id="PTHR10029:SF3">
    <property type="entry name" value="ACYLPHOSPHATASE-RELATED"/>
    <property type="match status" value="1"/>
</dbReference>
<dbReference type="AlphaFoldDB" id="A0A811U0T2"/>
<evidence type="ECO:0000256" key="2">
    <source>
        <dbReference type="ARBA" id="ARBA00012150"/>
    </source>
</evidence>
<reference evidence="8" key="1">
    <citation type="submission" date="2020-11" db="EMBL/GenBank/DDBJ databases">
        <authorList>
            <person name="Whitehead M."/>
        </authorList>
    </citation>
    <scope>NUCLEOTIDE SEQUENCE</scope>
    <source>
        <strain evidence="8">EGII</strain>
    </source>
</reference>
<evidence type="ECO:0000256" key="5">
    <source>
        <dbReference type="PROSITE-ProRule" id="PRU00520"/>
    </source>
</evidence>
<keyword evidence="9" id="KW-1185">Reference proteome</keyword>
<dbReference type="PROSITE" id="PS51160">
    <property type="entry name" value="ACYLPHOSPHATASE_3"/>
    <property type="match status" value="1"/>
</dbReference>
<comment type="similarity">
    <text evidence="1 6">Belongs to the acylphosphatase family.</text>
</comment>
<comment type="caution">
    <text evidence="8">The sequence shown here is derived from an EMBL/GenBank/DDBJ whole genome shotgun (WGS) entry which is preliminary data.</text>
</comment>
<dbReference type="EC" id="3.6.1.7" evidence="2 5"/>
<dbReference type="PROSITE" id="PS00150">
    <property type="entry name" value="ACYLPHOSPHATASE_1"/>
    <property type="match status" value="1"/>
</dbReference>
<accession>A0A811U0T2</accession>
<dbReference type="InterPro" id="IPR036046">
    <property type="entry name" value="Acylphosphatase-like_dom_sf"/>
</dbReference>
<organism evidence="8 9">
    <name type="scientific">Ceratitis capitata</name>
    <name type="common">Mediterranean fruit fly</name>
    <name type="synonym">Tephritis capitata</name>
    <dbReference type="NCBI Taxonomy" id="7213"/>
    <lineage>
        <taxon>Eukaryota</taxon>
        <taxon>Metazoa</taxon>
        <taxon>Ecdysozoa</taxon>
        <taxon>Arthropoda</taxon>
        <taxon>Hexapoda</taxon>
        <taxon>Insecta</taxon>
        <taxon>Pterygota</taxon>
        <taxon>Neoptera</taxon>
        <taxon>Endopterygota</taxon>
        <taxon>Diptera</taxon>
        <taxon>Brachycera</taxon>
        <taxon>Muscomorpha</taxon>
        <taxon>Tephritoidea</taxon>
        <taxon>Tephritidae</taxon>
        <taxon>Ceratitis</taxon>
        <taxon>Ceratitis</taxon>
    </lineage>
</organism>
<dbReference type="InterPro" id="IPR001792">
    <property type="entry name" value="Acylphosphatase-like_dom"/>
</dbReference>
<protein>
    <recommendedName>
        <fullName evidence="2 5">acylphosphatase</fullName>
        <ecNumber evidence="2 5">3.6.1.7</ecNumber>
    </recommendedName>
</protein>
<dbReference type="OrthoDB" id="7961613at2759"/>
<dbReference type="SUPFAM" id="SSF54975">
    <property type="entry name" value="Acylphosphatase/BLUF domain-like"/>
    <property type="match status" value="1"/>
</dbReference>
<evidence type="ECO:0000256" key="4">
    <source>
        <dbReference type="ARBA" id="ARBA00047645"/>
    </source>
</evidence>
<dbReference type="Gene3D" id="3.30.70.100">
    <property type="match status" value="1"/>
</dbReference>
<dbReference type="InterPro" id="IPR020456">
    <property type="entry name" value="Acylphosphatase"/>
</dbReference>
<dbReference type="InterPro" id="IPR017968">
    <property type="entry name" value="Acylphosphatase_CS"/>
</dbReference>
<dbReference type="Pfam" id="PF00708">
    <property type="entry name" value="Acylphosphatase"/>
    <property type="match status" value="1"/>
</dbReference>
<evidence type="ECO:0000313" key="9">
    <source>
        <dbReference type="Proteomes" id="UP000606786"/>
    </source>
</evidence>
<sequence length="96" mass="10970">MPDILSCDFEVHGIVQGVSFRMYTTRQANSLGVRGWCMNTPHDTVKGQIEGTPETFEQMKIWLQKTGSPASRIDRTDFGGTRKLQEFTFTNFSIRH</sequence>